<name>A0A423MBH2_PSEFL</name>
<dbReference type="AlphaFoldDB" id="A0A423MBH2"/>
<comment type="caution">
    <text evidence="2">The sequence shown here is derived from an EMBL/GenBank/DDBJ whole genome shotgun (WGS) entry which is preliminary data.</text>
</comment>
<organism evidence="2 3">
    <name type="scientific">Pseudomonas fluorescens</name>
    <dbReference type="NCBI Taxonomy" id="294"/>
    <lineage>
        <taxon>Bacteria</taxon>
        <taxon>Pseudomonadati</taxon>
        <taxon>Pseudomonadota</taxon>
        <taxon>Gammaproteobacteria</taxon>
        <taxon>Pseudomonadales</taxon>
        <taxon>Pseudomonadaceae</taxon>
        <taxon>Pseudomonas</taxon>
    </lineage>
</organism>
<evidence type="ECO:0000313" key="2">
    <source>
        <dbReference type="EMBL" id="RON80538.1"/>
    </source>
</evidence>
<proteinExistence type="predicted"/>
<reference evidence="2 3" key="1">
    <citation type="submission" date="2016-10" db="EMBL/GenBank/DDBJ databases">
        <title>Comparative genome analysis of multiple Pseudomonas spp. focuses on biocontrol and plant growth promoting traits.</title>
        <authorList>
            <person name="Tao X.-Y."/>
            <person name="Taylor C.G."/>
        </authorList>
    </citation>
    <scope>NUCLEOTIDE SEQUENCE [LARGE SCALE GENOMIC DNA]</scope>
    <source>
        <strain evidence="2 3">28B5</strain>
    </source>
</reference>
<protein>
    <submittedName>
        <fullName evidence="2">Uncharacterized protein</fullName>
    </submittedName>
</protein>
<dbReference type="RefSeq" id="WP_259697548.1">
    <property type="nucleotide sequence ID" value="NZ_MOBX01000013.1"/>
</dbReference>
<dbReference type="EMBL" id="MOBX01000013">
    <property type="protein sequence ID" value="RON80538.1"/>
    <property type="molecule type" value="Genomic_DNA"/>
</dbReference>
<sequence length="318" mass="36074">MALRTAMKKIMAKYGDAPTAVLSDDESTGEHPLELFITDEHTEHYLSLKIGSDRNRGLLSGLLGGVPALIALIIGVWMALLGKWDGVGWMLLFGIPLFIVPIIIETRRALPLPIIFNRRTQEVYFDNEGELYHTPWKGIEAVACEFDMVGLYSGSIRNASLEVLMKRLGEPENEIMVSIGTPAGKSLEMQKGFWEYIRSYMNNGPWFDHTGAHSESDDFVKSQLDLNLKQSEYLGAWRKIIREKKEAGDGSNYLTGTDFLMLLNNIVFYPSNKIQDFVYERAKRRSRNRWPTVVTERLEADGPTTRLIDLERERGLAV</sequence>
<accession>A0A423MBH2</accession>
<feature type="transmembrane region" description="Helical" evidence="1">
    <location>
        <begin position="58"/>
        <end position="80"/>
    </location>
</feature>
<dbReference type="Proteomes" id="UP000285378">
    <property type="component" value="Unassembled WGS sequence"/>
</dbReference>
<evidence type="ECO:0000313" key="3">
    <source>
        <dbReference type="Proteomes" id="UP000285378"/>
    </source>
</evidence>
<gene>
    <name evidence="2" type="ORF">BK670_10000</name>
</gene>
<keyword evidence="1" id="KW-0472">Membrane</keyword>
<evidence type="ECO:0000256" key="1">
    <source>
        <dbReference type="SAM" id="Phobius"/>
    </source>
</evidence>
<keyword evidence="1" id="KW-1133">Transmembrane helix</keyword>
<keyword evidence="1" id="KW-0812">Transmembrane</keyword>
<feature type="transmembrane region" description="Helical" evidence="1">
    <location>
        <begin position="86"/>
        <end position="104"/>
    </location>
</feature>